<keyword evidence="2" id="KW-1185">Reference proteome</keyword>
<dbReference type="Gramene" id="TraesLAC1D03G00539120.1">
    <property type="protein sequence ID" value="TraesLAC1D03G00539120.1.CDS1"/>
    <property type="gene ID" value="TraesLAC1D03G00539120"/>
</dbReference>
<dbReference type="Gramene" id="TraesJUL1D03G00538650.1">
    <property type="protein sequence ID" value="TraesJUL1D03G00538650.1.CDS1"/>
    <property type="gene ID" value="TraesJUL1D03G00538650"/>
</dbReference>
<dbReference type="Gramene" id="TraesMAC1D03G00535040.1">
    <property type="protein sequence ID" value="TraesMAC1D03G00535040.1.CDS1"/>
    <property type="gene ID" value="TraesMAC1D03G00535040"/>
</dbReference>
<name>A0A3B5ZY69_WHEAT</name>
<dbReference type="Gramene" id="TraesROB_scaffold_059366_01G000300.1">
    <property type="protein sequence ID" value="TraesROB_scaffold_059366_01G000300.1"/>
    <property type="gene ID" value="TraesROB_scaffold_059366_01G000300"/>
</dbReference>
<dbReference type="Gramene" id="TraesSYM1D03G00542620.1">
    <property type="protein sequence ID" value="TraesSYM1D03G00542620.1.CDS1"/>
    <property type="gene ID" value="TraesSYM1D03G00542620"/>
</dbReference>
<dbReference type="STRING" id="4565.A0A3B5ZY69"/>
<organism evidence="1">
    <name type="scientific">Triticum aestivum</name>
    <name type="common">Wheat</name>
    <dbReference type="NCBI Taxonomy" id="4565"/>
    <lineage>
        <taxon>Eukaryota</taxon>
        <taxon>Viridiplantae</taxon>
        <taxon>Streptophyta</taxon>
        <taxon>Embryophyta</taxon>
        <taxon>Tracheophyta</taxon>
        <taxon>Spermatophyta</taxon>
        <taxon>Magnoliopsida</taxon>
        <taxon>Liliopsida</taxon>
        <taxon>Poales</taxon>
        <taxon>Poaceae</taxon>
        <taxon>BOP clade</taxon>
        <taxon>Pooideae</taxon>
        <taxon>Triticodae</taxon>
        <taxon>Triticeae</taxon>
        <taxon>Triticinae</taxon>
        <taxon>Triticum</taxon>
    </lineage>
</organism>
<dbReference type="OMA" id="MLMDAMY"/>
<dbReference type="PANTHER" id="PTHR33377">
    <property type="entry name" value="OS10G0134700 PROTEIN-RELATED"/>
    <property type="match status" value="1"/>
</dbReference>
<reference evidence="1" key="2">
    <citation type="submission" date="2018-10" db="UniProtKB">
        <authorList>
            <consortium name="EnsemblPlants"/>
        </authorList>
    </citation>
    <scope>IDENTIFICATION</scope>
</reference>
<dbReference type="Gramene" id="TraesCS1D03G0766500.1">
    <property type="protein sequence ID" value="TraesCS1D03G0766500.1.CDS1"/>
    <property type="gene ID" value="TraesCS1D03G0766500"/>
</dbReference>
<evidence type="ECO:0000313" key="2">
    <source>
        <dbReference type="Proteomes" id="UP000019116"/>
    </source>
</evidence>
<dbReference type="OrthoDB" id="10295247at2759"/>
<dbReference type="InterPro" id="IPR027417">
    <property type="entry name" value="P-loop_NTPase"/>
</dbReference>
<dbReference type="Proteomes" id="UP000019116">
    <property type="component" value="Chromosome 1D"/>
</dbReference>
<dbReference type="Gramene" id="TraesARI1D03G00541790.1">
    <property type="protein sequence ID" value="TraesARI1D03G00541790.1.CDS1"/>
    <property type="gene ID" value="TraesARI1D03G00541790"/>
</dbReference>
<accession>A0A3B5ZY69</accession>
<evidence type="ECO:0000313" key="1">
    <source>
        <dbReference type="EnsemblPlants" id="TraesCS1D02G323300.1.cds1"/>
    </source>
</evidence>
<dbReference type="PANTHER" id="PTHR33377:SF13">
    <property type="entry name" value="OS10G0134700 PROTEIN"/>
    <property type="match status" value="1"/>
</dbReference>
<dbReference type="Gramene" id="TraesCLE_scaffold_039570_01G000400.1">
    <property type="protein sequence ID" value="TraesCLE_scaffold_039570_01G000400.1"/>
    <property type="gene ID" value="TraesCLE_scaffold_039570_01G000400"/>
</dbReference>
<dbReference type="SUPFAM" id="SSF52540">
    <property type="entry name" value="P-loop containing nucleoside triphosphate hydrolases"/>
    <property type="match status" value="1"/>
</dbReference>
<dbReference type="AlphaFoldDB" id="A0A3B5ZY69"/>
<evidence type="ECO:0008006" key="3">
    <source>
        <dbReference type="Google" id="ProtNLM"/>
    </source>
</evidence>
<dbReference type="Gramene" id="TraesCS1D02G323300.1">
    <property type="protein sequence ID" value="TraesCS1D02G323300.1.cds1"/>
    <property type="gene ID" value="TraesCS1D02G323300"/>
</dbReference>
<dbReference type="EnsemblPlants" id="TraesCS1D02G323300.1">
    <property type="protein sequence ID" value="TraesCS1D02G323300.1.cds1"/>
    <property type="gene ID" value="TraesCS1D02G323300"/>
</dbReference>
<dbReference type="Gramene" id="TraesNOR1D03G00543610.1">
    <property type="protein sequence ID" value="TraesNOR1D03G00543610.1.CDS1"/>
    <property type="gene ID" value="TraesNOR1D03G00543610"/>
</dbReference>
<protein>
    <recommendedName>
        <fullName evidence="3">Rx N-terminal domain-containing protein</fullName>
    </recommendedName>
</protein>
<reference evidence="1" key="1">
    <citation type="submission" date="2018-08" db="EMBL/GenBank/DDBJ databases">
        <authorList>
            <person name="Rossello M."/>
        </authorList>
    </citation>
    <scope>NUCLEOTIDE SEQUENCE [LARGE SCALE GENOMIC DNA]</scope>
    <source>
        <strain evidence="1">cv. Chinese Spring</strain>
    </source>
</reference>
<sequence length="502" mass="56021">MELAMSAVAGELVSRFVSFVADRYLHSSRSAQSEEKQVKKLQRLLLRACTVVQEADGRYITNPGMLAQLSMLTDAMYRGYWALGAFGYMSLEETETTPMEEGGVRNSSPPKCLRTVHGSAKKNKSMYLVDLQGEVESLEDVIASMVEFVVLLGGCDRMLRRPYDSYLYSDNIMFGRYAEKQKLLNFVLQHHGSPGGSPAVLPVIGGPVVGKRTLVAHVCKDERVSSHFSSILHLNGDSFCRIADHGGIMSGKILAVVELVADVDEEDWAKFRSTVATSMDDGSKVIIISRLKSSERLGTVEPIFLNSLSCEEFSYLFKTLTFGSADPAQHPRLARIADEFSRELRSEWSLVATNILADVMRRNLSVHFWLCVLSRLRRLVERNFSMFGEHPKDLLQRRHLVDVTDFILHPAAPPLRIVPSRARGSSRTEDAAEREALPRVRLGDLVMNPGVRPQGDFIVVSWESRMPPYTSFVHFVPNGDGAPPVVEQSTLLSGKKRPTLYL</sequence>
<proteinExistence type="predicted"/>